<evidence type="ECO:0000256" key="8">
    <source>
        <dbReference type="HAMAP-Rule" id="MF_00316"/>
    </source>
</evidence>
<sequence>MDSRACITGVVLAGGQGRRMGGVDKGLVELGGQSMVSHVLAAIAPQVGQVMINANRRHDDYASLGYPVVPDVVSGSAGPLAGFHAALKASSTPLVLMVPCDTPALPDTLVEVLWATLTDRDVDIVYARDHERAHPAVVLMKRELADDLEQWLISGGRKIDQWYARHPHAACHFDDARAFININTLNDRDAFGQ</sequence>
<proteinExistence type="inferred from homology"/>
<protein>
    <recommendedName>
        <fullName evidence="8">Molybdenum cofactor guanylyltransferase</fullName>
        <shortName evidence="8">MoCo guanylyltransferase</shortName>
        <ecNumber evidence="8">2.7.7.77</ecNumber>
    </recommendedName>
    <alternativeName>
        <fullName evidence="8">GTP:molybdopterin guanylyltransferase</fullName>
    </alternativeName>
    <alternativeName>
        <fullName evidence="8">Mo-MPT guanylyltransferase</fullName>
    </alternativeName>
    <alternativeName>
        <fullName evidence="8">Molybdopterin guanylyltransferase</fullName>
    </alternativeName>
    <alternativeName>
        <fullName evidence="8">Molybdopterin-guanine dinucleotide synthase</fullName>
        <shortName evidence="8">MGD synthase</shortName>
    </alternativeName>
</protein>
<keyword evidence="11" id="KW-1185">Reference proteome</keyword>
<evidence type="ECO:0000256" key="4">
    <source>
        <dbReference type="ARBA" id="ARBA00022741"/>
    </source>
</evidence>
<dbReference type="InterPro" id="IPR013482">
    <property type="entry name" value="Molybde_CF_guanTrfase"/>
</dbReference>
<dbReference type="SUPFAM" id="SSF53448">
    <property type="entry name" value="Nucleotide-diphospho-sugar transferases"/>
    <property type="match status" value="1"/>
</dbReference>
<organism evidence="10 11">
    <name type="scientific">Kushneria pakistanensis</name>
    <dbReference type="NCBI Taxonomy" id="1508770"/>
    <lineage>
        <taxon>Bacteria</taxon>
        <taxon>Pseudomonadati</taxon>
        <taxon>Pseudomonadota</taxon>
        <taxon>Gammaproteobacteria</taxon>
        <taxon>Oceanospirillales</taxon>
        <taxon>Halomonadaceae</taxon>
        <taxon>Kushneria</taxon>
    </lineage>
</organism>
<comment type="subcellular location">
    <subcellularLocation>
        <location evidence="8">Cytoplasm</location>
    </subcellularLocation>
</comment>
<feature type="domain" description="MobA-like NTP transferase" evidence="9">
    <location>
        <begin position="9"/>
        <end position="161"/>
    </location>
</feature>
<comment type="domain">
    <text evidence="8">The N-terminal domain determines nucleotide recognition and specific binding, while the C-terminal domain determines the specific binding to the target protein.</text>
</comment>
<dbReference type="Proteomes" id="UP000604243">
    <property type="component" value="Unassembled WGS sequence"/>
</dbReference>
<dbReference type="RefSeq" id="WP_189519660.1">
    <property type="nucleotide sequence ID" value="NZ_BMZM01000004.1"/>
</dbReference>
<keyword evidence="10" id="KW-0548">Nucleotidyltransferase</keyword>
<keyword evidence="4 8" id="KW-0547">Nucleotide-binding</keyword>
<dbReference type="EC" id="2.7.7.77" evidence="8"/>
<evidence type="ECO:0000256" key="3">
    <source>
        <dbReference type="ARBA" id="ARBA00022723"/>
    </source>
</evidence>
<comment type="similarity">
    <text evidence="8">Belongs to the MobA family.</text>
</comment>
<dbReference type="InterPro" id="IPR029044">
    <property type="entry name" value="Nucleotide-diphossugar_trans"/>
</dbReference>
<feature type="binding site" evidence="8">
    <location>
        <position position="101"/>
    </location>
    <ligand>
        <name>Mg(2+)</name>
        <dbReference type="ChEBI" id="CHEBI:18420"/>
    </ligand>
</feature>
<reference evidence="11" key="1">
    <citation type="journal article" date="2019" name="Int. J. Syst. Evol. Microbiol.">
        <title>The Global Catalogue of Microorganisms (GCM) 10K type strain sequencing project: providing services to taxonomists for standard genome sequencing and annotation.</title>
        <authorList>
            <consortium name="The Broad Institute Genomics Platform"/>
            <consortium name="The Broad Institute Genome Sequencing Center for Infectious Disease"/>
            <person name="Wu L."/>
            <person name="Ma J."/>
        </authorList>
    </citation>
    <scope>NUCLEOTIDE SEQUENCE [LARGE SCALE GENOMIC DNA]</scope>
    <source>
        <strain evidence="11">KCTC 42082</strain>
    </source>
</reference>
<evidence type="ECO:0000256" key="7">
    <source>
        <dbReference type="ARBA" id="ARBA00023150"/>
    </source>
</evidence>
<dbReference type="GO" id="GO:0016779">
    <property type="term" value="F:nucleotidyltransferase activity"/>
    <property type="evidence" value="ECO:0007669"/>
    <property type="project" value="UniProtKB-KW"/>
</dbReference>
<feature type="binding site" evidence="8">
    <location>
        <position position="101"/>
    </location>
    <ligand>
        <name>GTP</name>
        <dbReference type="ChEBI" id="CHEBI:37565"/>
    </ligand>
</feature>
<dbReference type="Pfam" id="PF12804">
    <property type="entry name" value="NTP_transf_3"/>
    <property type="match status" value="1"/>
</dbReference>
<keyword evidence="6 8" id="KW-0342">GTP-binding</keyword>
<dbReference type="CDD" id="cd02503">
    <property type="entry name" value="MobA"/>
    <property type="match status" value="1"/>
</dbReference>
<comment type="subunit">
    <text evidence="8">Monomer.</text>
</comment>
<name>A0ABQ3FPR4_9GAMM</name>
<evidence type="ECO:0000256" key="6">
    <source>
        <dbReference type="ARBA" id="ARBA00023134"/>
    </source>
</evidence>
<feature type="binding site" evidence="8">
    <location>
        <begin position="12"/>
        <end position="14"/>
    </location>
    <ligand>
        <name>GTP</name>
        <dbReference type="ChEBI" id="CHEBI:37565"/>
    </ligand>
</feature>
<feature type="binding site" evidence="8">
    <location>
        <position position="53"/>
    </location>
    <ligand>
        <name>GTP</name>
        <dbReference type="ChEBI" id="CHEBI:37565"/>
    </ligand>
</feature>
<evidence type="ECO:0000256" key="1">
    <source>
        <dbReference type="ARBA" id="ARBA00022490"/>
    </source>
</evidence>
<keyword evidence="5 8" id="KW-0460">Magnesium</keyword>
<comment type="cofactor">
    <cofactor evidence="8">
        <name>Mg(2+)</name>
        <dbReference type="ChEBI" id="CHEBI:18420"/>
    </cofactor>
</comment>
<dbReference type="EMBL" id="BMZM01000004">
    <property type="protein sequence ID" value="GHC33271.1"/>
    <property type="molecule type" value="Genomic_DNA"/>
</dbReference>
<evidence type="ECO:0000313" key="10">
    <source>
        <dbReference type="EMBL" id="GHC33271.1"/>
    </source>
</evidence>
<accession>A0ABQ3FPR4</accession>
<dbReference type="PANTHER" id="PTHR19136:SF81">
    <property type="entry name" value="MOLYBDENUM COFACTOR GUANYLYLTRANSFERASE"/>
    <property type="match status" value="1"/>
</dbReference>
<keyword evidence="2 8" id="KW-0808">Transferase</keyword>
<evidence type="ECO:0000256" key="2">
    <source>
        <dbReference type="ARBA" id="ARBA00022679"/>
    </source>
</evidence>
<evidence type="ECO:0000259" key="9">
    <source>
        <dbReference type="Pfam" id="PF12804"/>
    </source>
</evidence>
<dbReference type="Gene3D" id="3.90.550.10">
    <property type="entry name" value="Spore Coat Polysaccharide Biosynthesis Protein SpsA, Chain A"/>
    <property type="match status" value="1"/>
</dbReference>
<comment type="caution">
    <text evidence="10">The sequence shown here is derived from an EMBL/GenBank/DDBJ whole genome shotgun (WGS) entry which is preliminary data.</text>
</comment>
<dbReference type="PANTHER" id="PTHR19136">
    <property type="entry name" value="MOLYBDENUM COFACTOR GUANYLYLTRANSFERASE"/>
    <property type="match status" value="1"/>
</dbReference>
<feature type="binding site" evidence="8">
    <location>
        <position position="71"/>
    </location>
    <ligand>
        <name>GTP</name>
        <dbReference type="ChEBI" id="CHEBI:37565"/>
    </ligand>
</feature>
<evidence type="ECO:0000313" key="11">
    <source>
        <dbReference type="Proteomes" id="UP000604243"/>
    </source>
</evidence>
<keyword evidence="3 8" id="KW-0479">Metal-binding</keyword>
<feature type="binding site" evidence="8">
    <location>
        <position position="25"/>
    </location>
    <ligand>
        <name>GTP</name>
        <dbReference type="ChEBI" id="CHEBI:37565"/>
    </ligand>
</feature>
<dbReference type="NCBIfam" id="TIGR02665">
    <property type="entry name" value="molyb_mobA"/>
    <property type="match status" value="1"/>
</dbReference>
<keyword evidence="7 8" id="KW-0501">Molybdenum cofactor biosynthesis</keyword>
<comment type="function">
    <text evidence="8">Transfers a GMP moiety from GTP to Mo-molybdopterin (Mo-MPT) cofactor (Moco or molybdenum cofactor) to form Mo-molybdopterin guanine dinucleotide (Mo-MGD) cofactor.</text>
</comment>
<dbReference type="InterPro" id="IPR025877">
    <property type="entry name" value="MobA-like_NTP_Trfase"/>
</dbReference>
<evidence type="ECO:0000256" key="5">
    <source>
        <dbReference type="ARBA" id="ARBA00022842"/>
    </source>
</evidence>
<comment type="catalytic activity">
    <reaction evidence="8">
        <text>Mo-molybdopterin + GTP + H(+) = Mo-molybdopterin guanine dinucleotide + diphosphate</text>
        <dbReference type="Rhea" id="RHEA:34243"/>
        <dbReference type="ChEBI" id="CHEBI:15378"/>
        <dbReference type="ChEBI" id="CHEBI:33019"/>
        <dbReference type="ChEBI" id="CHEBI:37565"/>
        <dbReference type="ChEBI" id="CHEBI:71302"/>
        <dbReference type="ChEBI" id="CHEBI:71310"/>
        <dbReference type="EC" id="2.7.7.77"/>
    </reaction>
</comment>
<gene>
    <name evidence="8 10" type="primary">mobA</name>
    <name evidence="10" type="ORF">GCM10010082_29880</name>
</gene>
<keyword evidence="1 8" id="KW-0963">Cytoplasm</keyword>
<dbReference type="HAMAP" id="MF_00316">
    <property type="entry name" value="MobA"/>
    <property type="match status" value="1"/>
</dbReference>